<evidence type="ECO:0000313" key="2">
    <source>
        <dbReference type="EMBL" id="WKN37679.1"/>
    </source>
</evidence>
<keyword evidence="1" id="KW-0812">Transmembrane</keyword>
<feature type="transmembrane region" description="Helical" evidence="1">
    <location>
        <begin position="38"/>
        <end position="55"/>
    </location>
</feature>
<accession>A0AA49GTT7</accession>
<feature type="transmembrane region" description="Helical" evidence="1">
    <location>
        <begin position="95"/>
        <end position="118"/>
    </location>
</feature>
<dbReference type="AlphaFoldDB" id="A0AA49GTT7"/>
<keyword evidence="1" id="KW-1133">Transmembrane helix</keyword>
<proteinExistence type="predicted"/>
<reference evidence="2" key="1">
    <citation type="journal article" date="2023" name="Comput. Struct. Biotechnol. J.">
        <title>Discovery of a novel marine Bacteroidetes with a rich repertoire of carbohydrate-active enzymes.</title>
        <authorList>
            <person name="Chen B."/>
            <person name="Liu G."/>
            <person name="Chen Q."/>
            <person name="Wang H."/>
            <person name="Liu L."/>
            <person name="Tang K."/>
        </authorList>
    </citation>
    <scope>NUCLEOTIDE SEQUENCE</scope>
    <source>
        <strain evidence="2">TK19036</strain>
    </source>
</reference>
<reference evidence="2" key="2">
    <citation type="journal article" date="2024" name="Antonie Van Leeuwenhoek">
        <title>Roseihalotalea indica gen. nov., sp. nov., a halophilic Bacteroidetes from mesopelagic Southwest Indian Ocean with higher carbohydrate metabolic potential.</title>
        <authorList>
            <person name="Chen B."/>
            <person name="Zhang M."/>
            <person name="Lin D."/>
            <person name="Ye J."/>
            <person name="Tang K."/>
        </authorList>
    </citation>
    <scope>NUCLEOTIDE SEQUENCE</scope>
    <source>
        <strain evidence="2">TK19036</strain>
    </source>
</reference>
<name>A0AA49GTT7_9BACT</name>
<organism evidence="2">
    <name type="scientific">Roseihalotalea indica</name>
    <dbReference type="NCBI Taxonomy" id="2867963"/>
    <lineage>
        <taxon>Bacteria</taxon>
        <taxon>Pseudomonadati</taxon>
        <taxon>Bacteroidota</taxon>
        <taxon>Cytophagia</taxon>
        <taxon>Cytophagales</taxon>
        <taxon>Catalimonadaceae</taxon>
        <taxon>Roseihalotalea</taxon>
    </lineage>
</organism>
<dbReference type="EMBL" id="CP120682">
    <property type="protein sequence ID" value="WKN37679.1"/>
    <property type="molecule type" value="Genomic_DNA"/>
</dbReference>
<gene>
    <name evidence="2" type="ORF">K4G66_03025</name>
</gene>
<keyword evidence="1" id="KW-0472">Membrane</keyword>
<feature type="transmembrane region" description="Helical" evidence="1">
    <location>
        <begin position="67"/>
        <end position="89"/>
    </location>
</feature>
<protein>
    <submittedName>
        <fullName evidence="2">Uncharacterized protein</fullName>
    </submittedName>
</protein>
<sequence>MTYRQHLASLTLLAVVLGALIVGLQYIRFPYIHPTGIYWVPFFFVINGVASFFIFKALNKDQQRMVLVYLATTVFRLLINASVIFFALINGVEDRITFVINFAVVYLAFLGFEIYSLLTNLRAHLEKDTNRHGQSQL</sequence>
<evidence type="ECO:0000256" key="1">
    <source>
        <dbReference type="SAM" id="Phobius"/>
    </source>
</evidence>
<feature type="transmembrane region" description="Helical" evidence="1">
    <location>
        <begin position="7"/>
        <end position="26"/>
    </location>
</feature>